<sequence length="39" mass="4101">MQLGISESYTNRSFANMAAGLRVAMDALGAIQPPKHPVG</sequence>
<keyword evidence="2" id="KW-1185">Reference proteome</keyword>
<proteinExistence type="predicted"/>
<protein>
    <submittedName>
        <fullName evidence="1">Uncharacterized protein</fullName>
    </submittedName>
</protein>
<evidence type="ECO:0000313" key="1">
    <source>
        <dbReference type="EMBL" id="TWU43741.1"/>
    </source>
</evidence>
<reference evidence="1 2" key="1">
    <citation type="submission" date="2019-02" db="EMBL/GenBank/DDBJ databases">
        <title>Deep-cultivation of Planctomycetes and their phenomic and genomic characterization uncovers novel biology.</title>
        <authorList>
            <person name="Wiegand S."/>
            <person name="Jogler M."/>
            <person name="Boedeker C."/>
            <person name="Pinto D."/>
            <person name="Vollmers J."/>
            <person name="Rivas-Marin E."/>
            <person name="Kohn T."/>
            <person name="Peeters S.H."/>
            <person name="Heuer A."/>
            <person name="Rast P."/>
            <person name="Oberbeckmann S."/>
            <person name="Bunk B."/>
            <person name="Jeske O."/>
            <person name="Meyerdierks A."/>
            <person name="Storesund J.E."/>
            <person name="Kallscheuer N."/>
            <person name="Luecker S."/>
            <person name="Lage O.M."/>
            <person name="Pohl T."/>
            <person name="Merkel B.J."/>
            <person name="Hornburger P."/>
            <person name="Mueller R.-W."/>
            <person name="Bruemmer F."/>
            <person name="Labrenz M."/>
            <person name="Spormann A.M."/>
            <person name="Op Den Camp H."/>
            <person name="Overmann J."/>
            <person name="Amann R."/>
            <person name="Jetten M.S.M."/>
            <person name="Mascher T."/>
            <person name="Medema M.H."/>
            <person name="Devos D.P."/>
            <person name="Kaster A.-K."/>
            <person name="Ovreas L."/>
            <person name="Rohde M."/>
            <person name="Galperin M.Y."/>
            <person name="Jogler C."/>
        </authorList>
    </citation>
    <scope>NUCLEOTIDE SEQUENCE [LARGE SCALE GENOMIC DNA]</scope>
    <source>
        <strain evidence="1 2">Q31b</strain>
    </source>
</reference>
<organism evidence="1 2">
    <name type="scientific">Novipirellula aureliae</name>
    <dbReference type="NCBI Taxonomy" id="2527966"/>
    <lineage>
        <taxon>Bacteria</taxon>
        <taxon>Pseudomonadati</taxon>
        <taxon>Planctomycetota</taxon>
        <taxon>Planctomycetia</taxon>
        <taxon>Pirellulales</taxon>
        <taxon>Pirellulaceae</taxon>
        <taxon>Novipirellula</taxon>
    </lineage>
</organism>
<name>A0A5C6E7T8_9BACT</name>
<evidence type="ECO:0000313" key="2">
    <source>
        <dbReference type="Proteomes" id="UP000315471"/>
    </source>
</evidence>
<accession>A0A5C6E7T8</accession>
<dbReference type="AlphaFoldDB" id="A0A5C6E7T8"/>
<gene>
    <name evidence="1" type="ORF">Q31b_12710</name>
</gene>
<comment type="caution">
    <text evidence="1">The sequence shown here is derived from an EMBL/GenBank/DDBJ whole genome shotgun (WGS) entry which is preliminary data.</text>
</comment>
<dbReference type="EMBL" id="SJPY01000002">
    <property type="protein sequence ID" value="TWU43741.1"/>
    <property type="molecule type" value="Genomic_DNA"/>
</dbReference>
<dbReference type="Proteomes" id="UP000315471">
    <property type="component" value="Unassembled WGS sequence"/>
</dbReference>